<keyword evidence="5" id="KW-0460">Magnesium</keyword>
<dbReference type="SUPFAM" id="SSF55811">
    <property type="entry name" value="Nudix"/>
    <property type="match status" value="1"/>
</dbReference>
<comment type="cofactor">
    <cofactor evidence="1">
        <name>Mg(2+)</name>
        <dbReference type="ChEBI" id="CHEBI:18420"/>
    </cofactor>
</comment>
<evidence type="ECO:0000256" key="3">
    <source>
        <dbReference type="ARBA" id="ARBA00022723"/>
    </source>
</evidence>
<gene>
    <name evidence="7" type="ORF">ACFSJH_14215</name>
</gene>
<dbReference type="Proteomes" id="UP001597362">
    <property type="component" value="Unassembled WGS sequence"/>
</dbReference>
<name>A0ABW4YN24_9BACL</name>
<evidence type="ECO:0000256" key="5">
    <source>
        <dbReference type="ARBA" id="ARBA00022842"/>
    </source>
</evidence>
<dbReference type="EMBL" id="JBHUHO010000032">
    <property type="protein sequence ID" value="MFD2116879.1"/>
    <property type="molecule type" value="Genomic_DNA"/>
</dbReference>
<evidence type="ECO:0000256" key="4">
    <source>
        <dbReference type="ARBA" id="ARBA00022801"/>
    </source>
</evidence>
<comment type="caution">
    <text evidence="7">The sequence shown here is derived from an EMBL/GenBank/DDBJ whole genome shotgun (WGS) entry which is preliminary data.</text>
</comment>
<dbReference type="RefSeq" id="WP_377773484.1">
    <property type="nucleotide sequence ID" value="NZ_JBHUHO010000032.1"/>
</dbReference>
<protein>
    <submittedName>
        <fullName evidence="7">NUDIX domain-containing protein</fullName>
    </submittedName>
</protein>
<dbReference type="InterPro" id="IPR000086">
    <property type="entry name" value="NUDIX_hydrolase_dom"/>
</dbReference>
<comment type="similarity">
    <text evidence="2">Belongs to the Nudix hydrolase family.</text>
</comment>
<dbReference type="CDD" id="cd18886">
    <property type="entry name" value="NUDIX_MutT_Nudt1"/>
    <property type="match status" value="1"/>
</dbReference>
<reference evidence="8" key="1">
    <citation type="journal article" date="2019" name="Int. J. Syst. Evol. Microbiol.">
        <title>The Global Catalogue of Microorganisms (GCM) 10K type strain sequencing project: providing services to taxonomists for standard genome sequencing and annotation.</title>
        <authorList>
            <consortium name="The Broad Institute Genomics Platform"/>
            <consortium name="The Broad Institute Genome Sequencing Center for Infectious Disease"/>
            <person name="Wu L."/>
            <person name="Ma J."/>
        </authorList>
    </citation>
    <scope>NUCLEOTIDE SEQUENCE [LARGE SCALE GENOMIC DNA]</scope>
    <source>
        <strain evidence="8">GH52</strain>
    </source>
</reference>
<dbReference type="PANTHER" id="PTHR43758">
    <property type="entry name" value="7,8-DIHYDRO-8-OXOGUANINE TRIPHOSPHATASE"/>
    <property type="match status" value="1"/>
</dbReference>
<evidence type="ECO:0000313" key="7">
    <source>
        <dbReference type="EMBL" id="MFD2116879.1"/>
    </source>
</evidence>
<proteinExistence type="inferred from homology"/>
<evidence type="ECO:0000256" key="2">
    <source>
        <dbReference type="ARBA" id="ARBA00005582"/>
    </source>
</evidence>
<evidence type="ECO:0000259" key="6">
    <source>
        <dbReference type="PROSITE" id="PS51462"/>
    </source>
</evidence>
<dbReference type="InterPro" id="IPR015797">
    <property type="entry name" value="NUDIX_hydrolase-like_dom_sf"/>
</dbReference>
<feature type="domain" description="Nudix hydrolase" evidence="6">
    <location>
        <begin position="1"/>
        <end position="137"/>
    </location>
</feature>
<sequence>MLKYTLGLIKQDDQLLLLNREKSSWMGCWNGVGGKLERGESPEQSMYREIVEETSLEQVELTFKGINIWSTPTGDNIGGMYLYVGELQESVPYTTPLKTEEGILDWKQYEWIMHKENRGIATNLRSYLPLVVADERQCRLYHSVFEGENLIESFNVPLDGIWEANEGQLAAIINSYMEDYKRKTQHLQQV</sequence>
<dbReference type="PROSITE" id="PS51462">
    <property type="entry name" value="NUDIX"/>
    <property type="match status" value="1"/>
</dbReference>
<dbReference type="Gene3D" id="3.90.79.10">
    <property type="entry name" value="Nucleoside Triphosphate Pyrophosphohydrolase"/>
    <property type="match status" value="1"/>
</dbReference>
<organism evidence="7 8">
    <name type="scientific">Paenibacillus yanchengensis</name>
    <dbReference type="NCBI Taxonomy" id="2035833"/>
    <lineage>
        <taxon>Bacteria</taxon>
        <taxon>Bacillati</taxon>
        <taxon>Bacillota</taxon>
        <taxon>Bacilli</taxon>
        <taxon>Bacillales</taxon>
        <taxon>Paenibacillaceae</taxon>
        <taxon>Paenibacillus</taxon>
    </lineage>
</organism>
<keyword evidence="8" id="KW-1185">Reference proteome</keyword>
<keyword evidence="4" id="KW-0378">Hydrolase</keyword>
<dbReference type="PANTHER" id="PTHR43758:SF2">
    <property type="entry name" value="OXIDIZED PURINE NUCLEOSIDE TRIPHOSPHATE HYDROLASE"/>
    <property type="match status" value="1"/>
</dbReference>
<evidence type="ECO:0000313" key="8">
    <source>
        <dbReference type="Proteomes" id="UP001597362"/>
    </source>
</evidence>
<keyword evidence="3" id="KW-0479">Metal-binding</keyword>
<evidence type="ECO:0000256" key="1">
    <source>
        <dbReference type="ARBA" id="ARBA00001946"/>
    </source>
</evidence>
<accession>A0ABW4YN24</accession>
<dbReference type="Pfam" id="PF00293">
    <property type="entry name" value="NUDIX"/>
    <property type="match status" value="1"/>
</dbReference>